<dbReference type="RefSeq" id="WP_046848716.1">
    <property type="nucleotide sequence ID" value="NZ_CP011451.1"/>
</dbReference>
<name>A0A0F7KBW4_9PROT</name>
<evidence type="ECO:0000313" key="3">
    <source>
        <dbReference type="Proteomes" id="UP000034156"/>
    </source>
</evidence>
<dbReference type="PATRIC" id="fig|44574.3.peg.77"/>
<dbReference type="KEGG" id="nco:AAW31_00295"/>
<protein>
    <submittedName>
        <fullName evidence="2">Putative OmpL-like beta-barrel porin-2</fullName>
    </submittedName>
</protein>
<dbReference type="Pfam" id="PF07642">
    <property type="entry name" value="BBP2"/>
    <property type="match status" value="1"/>
</dbReference>
<keyword evidence="3" id="KW-1185">Reference proteome</keyword>
<evidence type="ECO:0000313" key="4">
    <source>
        <dbReference type="Proteomes" id="UP000324176"/>
    </source>
</evidence>
<reference evidence="3" key="1">
    <citation type="submission" date="2015-05" db="EMBL/GenBank/DDBJ databases">
        <title>Draft genome of Nitrosomonas communis strain Nm2.</title>
        <authorList>
            <person name="Kozlowski J.A."/>
            <person name="Kits K.D."/>
            <person name="Stein L.Y."/>
        </authorList>
    </citation>
    <scope>NUCLEOTIDE SEQUENCE [LARGE SCALE GENOMIC DNA]</scope>
    <source>
        <strain evidence="3">Nm2</strain>
    </source>
</reference>
<evidence type="ECO:0000313" key="2">
    <source>
        <dbReference type="EMBL" id="TYP91031.1"/>
    </source>
</evidence>
<evidence type="ECO:0000313" key="1">
    <source>
        <dbReference type="EMBL" id="AKH36613.1"/>
    </source>
</evidence>
<reference evidence="1 3" key="2">
    <citation type="journal article" date="2016" name="Genome Announc.">
        <title>Genome Sequence of Nitrosomonas communis Strain Nm2, a Mesophilic Ammonia-Oxidizing Bacterium Isolated from Mediterranean Soil.</title>
        <authorList>
            <person name="Kozlowski J.A."/>
            <person name="Kits K.D."/>
            <person name="Stein L.Y."/>
        </authorList>
    </citation>
    <scope>NUCLEOTIDE SEQUENCE [LARGE SCALE GENOMIC DNA]</scope>
    <source>
        <strain evidence="1 3">Nm2</strain>
    </source>
</reference>
<dbReference type="AlphaFoldDB" id="A0A0F7KBW4"/>
<dbReference type="EMBL" id="CP011451">
    <property type="protein sequence ID" value="AKH36613.1"/>
    <property type="molecule type" value="Genomic_DNA"/>
</dbReference>
<dbReference type="Proteomes" id="UP000034156">
    <property type="component" value="Chromosome"/>
</dbReference>
<accession>A0A0F7KBW4</accession>
<dbReference type="EMBL" id="VNHT01000012">
    <property type="protein sequence ID" value="TYP91031.1"/>
    <property type="molecule type" value="Genomic_DNA"/>
</dbReference>
<reference evidence="2 4" key="3">
    <citation type="submission" date="2019-07" db="EMBL/GenBank/DDBJ databases">
        <title>Active sludge and wastewater microbial communities from Klosterneuburg, Austria.</title>
        <authorList>
            <person name="Wagner M."/>
        </authorList>
    </citation>
    <scope>NUCLEOTIDE SEQUENCE [LARGE SCALE GENOMIC DNA]</scope>
    <source>
        <strain evidence="2 4">Nm2</strain>
    </source>
</reference>
<organism evidence="1 3">
    <name type="scientific">Nitrosomonas communis</name>
    <dbReference type="NCBI Taxonomy" id="44574"/>
    <lineage>
        <taxon>Bacteria</taxon>
        <taxon>Pseudomonadati</taxon>
        <taxon>Pseudomonadota</taxon>
        <taxon>Betaproteobacteria</taxon>
        <taxon>Nitrosomonadales</taxon>
        <taxon>Nitrosomonadaceae</taxon>
        <taxon>Nitrosomonas</taxon>
    </lineage>
</organism>
<dbReference type="OrthoDB" id="9775763at2"/>
<gene>
    <name evidence="1" type="ORF">AAW31_00295</name>
    <name evidence="2" type="ORF">BCL69_101261</name>
</gene>
<proteinExistence type="predicted"/>
<sequence>MNYVSSHINQVIFAAIGIFLLFFLILNSTHANSLSNLFNQSGLEFGGWINGGATYNANHPSDGFNGTVTFADRANRFQLNQLYLYLQRNVESEGTKWDIGGRFDFLFGTDAIFTQAFGISAFDENTGEPTDNRGNWDLNLCCKSTRTYGIALPQAYLEAYIPVGNGLNIKAGHFYTPLGYETVPAPDNFFYTRAYILNSGEPFTHVGFLGTYTVNQNWIIQGGTTTGSATGGWDGVFDKQLDNWGGLANIIWDSDDKRTSAQLGGTYGQTAVDEPWMMYSLVLQHWLTPKTHMVLQHTNGWASNISLPDGIQNAAWYSINTHLTYDLFRDLSIGIRAERFHDRNGWRVFSPYRILSALNNKGVSYAGNVPFISAPANYYAVTVGMNWKPGQRWKRGWEPIRNIMLRTNIRYDRADGIDMAFRPFDGKKDQFLFSLDVTMPF</sequence>
<dbReference type="Proteomes" id="UP000324176">
    <property type="component" value="Unassembled WGS sequence"/>
</dbReference>
<dbReference type="InterPro" id="IPR011486">
    <property type="entry name" value="BBP2"/>
</dbReference>